<dbReference type="Proteomes" id="UP000023555">
    <property type="component" value="Unassembled WGS sequence"/>
</dbReference>
<name>W7S1Z5_LYSSH</name>
<evidence type="ECO:0008006" key="3">
    <source>
        <dbReference type="Google" id="ProtNLM"/>
    </source>
</evidence>
<dbReference type="HOGENOM" id="CLU_171016_0_0_9"/>
<gene>
    <name evidence="1" type="ORF">P799_08725</name>
</gene>
<reference evidence="1 2" key="1">
    <citation type="journal article" date="2015" name="Stand. Genomic Sci.">
        <title>Genome sequence and description of the mosquitocidal and heavy metal tolerant strain Lysinibacillus sphaericus CBAM5.</title>
        <authorList>
            <person name="Pena-Montenegro T.D."/>
            <person name="Lozano L."/>
            <person name="Dussan J."/>
        </authorList>
    </citation>
    <scope>NUCLEOTIDE SEQUENCE [LARGE SCALE GENOMIC DNA]</scope>
    <source>
        <strain evidence="1">CBAM5</strain>
    </source>
</reference>
<evidence type="ECO:0000313" key="2">
    <source>
        <dbReference type="Proteomes" id="UP000023555"/>
    </source>
</evidence>
<proteinExistence type="predicted"/>
<evidence type="ECO:0000313" key="1">
    <source>
        <dbReference type="EMBL" id="EWH32236.1"/>
    </source>
</evidence>
<accession>W7S1Z5</accession>
<organism evidence="1 2">
    <name type="scientific">Lysinibacillus sphaericus CBAM5</name>
    <dbReference type="NCBI Taxonomy" id="1400869"/>
    <lineage>
        <taxon>Bacteria</taxon>
        <taxon>Bacillati</taxon>
        <taxon>Bacillota</taxon>
        <taxon>Bacilli</taxon>
        <taxon>Bacillales</taxon>
        <taxon>Bacillaceae</taxon>
        <taxon>Lysinibacillus</taxon>
    </lineage>
</organism>
<protein>
    <recommendedName>
        <fullName evidence="3">AraC family transcriptional regulator</fullName>
    </recommendedName>
</protein>
<comment type="caution">
    <text evidence="1">The sequence shown here is derived from an EMBL/GenBank/DDBJ whole genome shotgun (WGS) entry which is preliminary data.</text>
</comment>
<sequence>MNKIASIYFLYASSCYNEELKLIKTLNGCQEKPPQNETVWRCKKMNKRWTIGKIKEFVENNSESKLLTTEYHGFSQKLLFKCACGSNFEKTFTKFKNKHQRKCDVCQPPKESR</sequence>
<dbReference type="AlphaFoldDB" id="W7S1Z5"/>
<dbReference type="EMBL" id="AYKQ01000009">
    <property type="protein sequence ID" value="EWH32236.1"/>
    <property type="molecule type" value="Genomic_DNA"/>
</dbReference>